<dbReference type="EMBL" id="QZAA01000160">
    <property type="protein sequence ID" value="RQD75396.1"/>
    <property type="molecule type" value="Genomic_DNA"/>
</dbReference>
<gene>
    <name evidence="2" type="ORF">D5R97_05965</name>
</gene>
<comment type="caution">
    <text evidence="2">The sequence shown here is derived from an EMBL/GenBank/DDBJ whole genome shotgun (WGS) entry which is preliminary data.</text>
</comment>
<sequence length="112" mass="12737">MLFHFAVFFIFLYVSLKLRIKTRKRIQEDMKNLPTDPVSSPLSNALAELLGIAGGIYLALVMAVSFLQIEIPPKLDIYGLEMEPLAFISVVLALIYPYIEKIKEEGLFNVFK</sequence>
<evidence type="ECO:0000313" key="2">
    <source>
        <dbReference type="EMBL" id="RQD75396.1"/>
    </source>
</evidence>
<reference evidence="2 3" key="1">
    <citation type="submission" date="2018-08" db="EMBL/GenBank/DDBJ databases">
        <title>The metabolism and importance of syntrophic acetate oxidation coupled to methane or sulfide production in haloalkaline environments.</title>
        <authorList>
            <person name="Timmers P.H.A."/>
            <person name="Vavourakis C.D."/>
            <person name="Sorokin D.Y."/>
            <person name="Sinninghe Damste J.S."/>
            <person name="Muyzer G."/>
            <person name="Stams A.J.M."/>
            <person name="Plugge C.M."/>
        </authorList>
    </citation>
    <scope>NUCLEOTIDE SEQUENCE [LARGE SCALE GENOMIC DNA]</scope>
    <source>
        <strain evidence="2">MSAO_Bac1</strain>
    </source>
</reference>
<accession>A0A424YDP0</accession>
<organism evidence="2 3">
    <name type="scientific">Candidatus Syntrophonatronum acetioxidans</name>
    <dbReference type="NCBI Taxonomy" id="1795816"/>
    <lineage>
        <taxon>Bacteria</taxon>
        <taxon>Bacillati</taxon>
        <taxon>Bacillota</taxon>
        <taxon>Clostridia</taxon>
        <taxon>Eubacteriales</taxon>
        <taxon>Syntrophomonadaceae</taxon>
        <taxon>Candidatus Syntrophonatronum</taxon>
    </lineage>
</organism>
<evidence type="ECO:0000256" key="1">
    <source>
        <dbReference type="SAM" id="Phobius"/>
    </source>
</evidence>
<dbReference type="Proteomes" id="UP000285138">
    <property type="component" value="Unassembled WGS sequence"/>
</dbReference>
<feature type="transmembrane region" description="Helical" evidence="1">
    <location>
        <begin position="79"/>
        <end position="99"/>
    </location>
</feature>
<name>A0A424YDP0_9FIRM</name>
<keyword evidence="1" id="KW-0472">Membrane</keyword>
<keyword evidence="1" id="KW-1133">Transmembrane helix</keyword>
<proteinExistence type="predicted"/>
<protein>
    <submittedName>
        <fullName evidence="2">Uncharacterized protein</fullName>
    </submittedName>
</protein>
<evidence type="ECO:0000313" key="3">
    <source>
        <dbReference type="Proteomes" id="UP000285138"/>
    </source>
</evidence>
<dbReference type="AlphaFoldDB" id="A0A424YDP0"/>
<keyword evidence="1" id="KW-0812">Transmembrane</keyword>
<feature type="transmembrane region" description="Helical" evidence="1">
    <location>
        <begin position="41"/>
        <end position="67"/>
    </location>
</feature>